<dbReference type="EMBL" id="BMQL01000014">
    <property type="protein sequence ID" value="GGR12498.1"/>
    <property type="molecule type" value="Genomic_DNA"/>
</dbReference>
<protein>
    <submittedName>
        <fullName evidence="8">Aquaporin</fullName>
    </submittedName>
</protein>
<reference evidence="8" key="1">
    <citation type="journal article" date="2014" name="Int. J. Syst. Evol. Microbiol.">
        <title>Complete genome sequence of Corynebacterium casei LMG S-19264T (=DSM 44701T), isolated from a smear-ripened cheese.</title>
        <authorList>
            <consortium name="US DOE Joint Genome Institute (JGI-PGF)"/>
            <person name="Walter F."/>
            <person name="Albersmeier A."/>
            <person name="Kalinowski J."/>
            <person name="Ruckert C."/>
        </authorList>
    </citation>
    <scope>NUCLEOTIDE SEQUENCE</scope>
    <source>
        <strain evidence="8">JCM 31311</strain>
    </source>
</reference>
<dbReference type="Pfam" id="PF00230">
    <property type="entry name" value="MIP"/>
    <property type="match status" value="1"/>
</dbReference>
<feature type="transmembrane region" description="Helical" evidence="7">
    <location>
        <begin position="119"/>
        <end position="140"/>
    </location>
</feature>
<keyword evidence="4 7" id="KW-1133">Transmembrane helix</keyword>
<comment type="subcellular location">
    <subcellularLocation>
        <location evidence="1">Membrane</location>
        <topology evidence="1">Multi-pass membrane protein</topology>
    </subcellularLocation>
</comment>
<keyword evidence="9" id="KW-1185">Reference proteome</keyword>
<sequence>MTTTEQLPDAVHSMSQRLTAEAIGTFLLVTSALLAPAGTTFAVVGLTLGVMVVAIGKVSGAQINPAVTTALIAARQFPLMEGLQYIVAQIVGAVLAMLLATSLLRGLGHPAGAVPANAGFWLAELLGAFILTFTVTRVVVSKVEVGAAAFAIGLALAIGIGVAGAFSGGVLNPAIALSLMFGGLISFGNGVLYLVMPLVGGLIGGLLARFLASPAELYVPAGRR</sequence>
<comment type="similarity">
    <text evidence="6">Belongs to the MIP/aquaporin (TC 1.A.8) family.</text>
</comment>
<comment type="caution">
    <text evidence="8">The sequence shown here is derived from an EMBL/GenBank/DDBJ whole genome shotgun (WGS) entry which is preliminary data.</text>
</comment>
<dbReference type="PRINTS" id="PR00783">
    <property type="entry name" value="MINTRINSICP"/>
</dbReference>
<accession>A0A918C9G0</accession>
<evidence type="ECO:0000256" key="7">
    <source>
        <dbReference type="SAM" id="Phobius"/>
    </source>
</evidence>
<dbReference type="SUPFAM" id="SSF81338">
    <property type="entry name" value="Aquaporin-like"/>
    <property type="match status" value="1"/>
</dbReference>
<dbReference type="PANTHER" id="PTHR45724">
    <property type="entry name" value="AQUAPORIN NIP2-1"/>
    <property type="match status" value="1"/>
</dbReference>
<dbReference type="Gene3D" id="1.20.1080.10">
    <property type="entry name" value="Glycerol uptake facilitator protein"/>
    <property type="match status" value="2"/>
</dbReference>
<organism evidence="8 9">
    <name type="scientific">Deinococcus ruber</name>
    <dbReference type="NCBI Taxonomy" id="1848197"/>
    <lineage>
        <taxon>Bacteria</taxon>
        <taxon>Thermotogati</taxon>
        <taxon>Deinococcota</taxon>
        <taxon>Deinococci</taxon>
        <taxon>Deinococcales</taxon>
        <taxon>Deinococcaceae</taxon>
        <taxon>Deinococcus</taxon>
    </lineage>
</organism>
<feature type="transmembrane region" description="Helical" evidence="7">
    <location>
        <begin position="22"/>
        <end position="55"/>
    </location>
</feature>
<evidence type="ECO:0000256" key="6">
    <source>
        <dbReference type="RuleBase" id="RU000477"/>
    </source>
</evidence>
<reference evidence="8" key="2">
    <citation type="submission" date="2020-09" db="EMBL/GenBank/DDBJ databases">
        <authorList>
            <person name="Sun Q."/>
            <person name="Ohkuma M."/>
        </authorList>
    </citation>
    <scope>NUCLEOTIDE SEQUENCE</scope>
    <source>
        <strain evidence="8">JCM 31311</strain>
    </source>
</reference>
<evidence type="ECO:0000256" key="3">
    <source>
        <dbReference type="ARBA" id="ARBA00022692"/>
    </source>
</evidence>
<gene>
    <name evidence="8" type="ORF">GCM10008957_26780</name>
</gene>
<proteinExistence type="inferred from homology"/>
<evidence type="ECO:0000313" key="9">
    <source>
        <dbReference type="Proteomes" id="UP000603865"/>
    </source>
</evidence>
<keyword evidence="5 7" id="KW-0472">Membrane</keyword>
<dbReference type="InterPro" id="IPR034294">
    <property type="entry name" value="Aquaporin_transptr"/>
</dbReference>
<dbReference type="PANTHER" id="PTHR45724:SF13">
    <property type="entry name" value="AQUAPORIN NIP1-1-RELATED"/>
    <property type="match status" value="1"/>
</dbReference>
<feature type="transmembrane region" description="Helical" evidence="7">
    <location>
        <begin position="147"/>
        <end position="171"/>
    </location>
</feature>
<evidence type="ECO:0000256" key="2">
    <source>
        <dbReference type="ARBA" id="ARBA00022448"/>
    </source>
</evidence>
<keyword evidence="3 6" id="KW-0812">Transmembrane</keyword>
<dbReference type="InterPro" id="IPR023271">
    <property type="entry name" value="Aquaporin-like"/>
</dbReference>
<feature type="transmembrane region" description="Helical" evidence="7">
    <location>
        <begin position="191"/>
        <end position="212"/>
    </location>
</feature>
<dbReference type="InterPro" id="IPR000425">
    <property type="entry name" value="MIP"/>
</dbReference>
<dbReference type="GO" id="GO:0015267">
    <property type="term" value="F:channel activity"/>
    <property type="evidence" value="ECO:0007669"/>
    <property type="project" value="InterPro"/>
</dbReference>
<feature type="transmembrane region" description="Helical" evidence="7">
    <location>
        <begin position="85"/>
        <end position="107"/>
    </location>
</feature>
<dbReference type="RefSeq" id="WP_189091014.1">
    <property type="nucleotide sequence ID" value="NZ_BMQL01000014.1"/>
</dbReference>
<evidence type="ECO:0000313" key="8">
    <source>
        <dbReference type="EMBL" id="GGR12498.1"/>
    </source>
</evidence>
<dbReference type="Proteomes" id="UP000603865">
    <property type="component" value="Unassembled WGS sequence"/>
</dbReference>
<evidence type="ECO:0000256" key="5">
    <source>
        <dbReference type="ARBA" id="ARBA00023136"/>
    </source>
</evidence>
<evidence type="ECO:0000256" key="4">
    <source>
        <dbReference type="ARBA" id="ARBA00022989"/>
    </source>
</evidence>
<name>A0A918C9G0_9DEIO</name>
<evidence type="ECO:0000256" key="1">
    <source>
        <dbReference type="ARBA" id="ARBA00004141"/>
    </source>
</evidence>
<dbReference type="GO" id="GO:0016020">
    <property type="term" value="C:membrane"/>
    <property type="evidence" value="ECO:0007669"/>
    <property type="project" value="UniProtKB-SubCell"/>
</dbReference>
<keyword evidence="2 6" id="KW-0813">Transport</keyword>
<dbReference type="AlphaFoldDB" id="A0A918C9G0"/>